<dbReference type="EMBL" id="CP108253">
    <property type="protein sequence ID" value="WTU40754.1"/>
    <property type="molecule type" value="Genomic_DNA"/>
</dbReference>
<evidence type="ECO:0000256" key="6">
    <source>
        <dbReference type="SAM" id="Phobius"/>
    </source>
</evidence>
<dbReference type="PANTHER" id="PTHR43678">
    <property type="entry name" value="PUTATIVE (AFU_ORTHOLOGUE AFUA_2G00640)-RELATED"/>
    <property type="match status" value="1"/>
</dbReference>
<dbReference type="PANTHER" id="PTHR43678:SF1">
    <property type="entry name" value="BETA-N-ACETYLHEXOSAMINIDASE"/>
    <property type="match status" value="1"/>
</dbReference>
<dbReference type="InterPro" id="IPR025705">
    <property type="entry name" value="Beta_hexosaminidase_sua/sub"/>
</dbReference>
<reference evidence="9" key="1">
    <citation type="submission" date="2022-10" db="EMBL/GenBank/DDBJ databases">
        <title>The complete genomes of actinobacterial strains from the NBC collection.</title>
        <authorList>
            <person name="Joergensen T.S."/>
            <person name="Alvarez Arevalo M."/>
            <person name="Sterndorff E.B."/>
            <person name="Faurdal D."/>
            <person name="Vuksanovic O."/>
            <person name="Mourched A.-S."/>
            <person name="Charusanti P."/>
            <person name="Shaw S."/>
            <person name="Blin K."/>
            <person name="Weber T."/>
        </authorList>
    </citation>
    <scope>NUCLEOTIDE SEQUENCE</scope>
    <source>
        <strain evidence="9">NBC_00060</strain>
    </source>
</reference>
<dbReference type="Pfam" id="PF00728">
    <property type="entry name" value="Glyco_hydro_20"/>
    <property type="match status" value="1"/>
</dbReference>
<dbReference type="SUPFAM" id="SSF55545">
    <property type="entry name" value="beta-N-acetylhexosaminidase-like domain"/>
    <property type="match status" value="1"/>
</dbReference>
<dbReference type="InterPro" id="IPR015882">
    <property type="entry name" value="HEX_bac_N"/>
</dbReference>
<dbReference type="SUPFAM" id="SSF51445">
    <property type="entry name" value="(Trans)glycosidases"/>
    <property type="match status" value="1"/>
</dbReference>
<feature type="domain" description="Glycoside hydrolase family 20 catalytic" evidence="7">
    <location>
        <begin position="203"/>
        <end position="508"/>
    </location>
</feature>
<evidence type="ECO:0000256" key="2">
    <source>
        <dbReference type="ARBA" id="ARBA00022801"/>
    </source>
</evidence>
<dbReference type="InterPro" id="IPR029018">
    <property type="entry name" value="Hex-like_dom2"/>
</dbReference>
<dbReference type="InterPro" id="IPR052764">
    <property type="entry name" value="GH20_Enzymes"/>
</dbReference>
<keyword evidence="2" id="KW-0378">Hydrolase</keyword>
<feature type="domain" description="Beta-hexosaminidase bacterial type N-terminal" evidence="8">
    <location>
        <begin position="78"/>
        <end position="197"/>
    </location>
</feature>
<keyword evidence="6" id="KW-0472">Membrane</keyword>
<keyword evidence="6" id="KW-0812">Transmembrane</keyword>
<feature type="transmembrane region" description="Helical" evidence="6">
    <location>
        <begin position="26"/>
        <end position="45"/>
    </location>
</feature>
<evidence type="ECO:0000256" key="3">
    <source>
        <dbReference type="ARBA" id="ARBA00023295"/>
    </source>
</evidence>
<feature type="compositionally biased region" description="Basic and acidic residues" evidence="5">
    <location>
        <begin position="50"/>
        <end position="62"/>
    </location>
</feature>
<feature type="active site" description="Proton donor" evidence="4">
    <location>
        <position position="346"/>
    </location>
</feature>
<dbReference type="GO" id="GO:0004563">
    <property type="term" value="F:beta-N-acetylhexosaminidase activity"/>
    <property type="evidence" value="ECO:0007669"/>
    <property type="project" value="InterPro"/>
</dbReference>
<evidence type="ECO:0000313" key="9">
    <source>
        <dbReference type="EMBL" id="WTU40754.1"/>
    </source>
</evidence>
<sequence>MSQSRSAGGADGARGDRTVRMSRGALVARVALAAAAALVLTVLVWPEDDTHGGHGGRLDPKPGDSSSPAQIYPISSPPRTIPSVRQHEPARGPGFRPVAATRVVVPTGSEALSDEAQLLAQELDKEYVQGAAPRPGDIELALNPKAKATPESYTLTARERTVRITGPDEAGVFYGTRTLKQALRGGGVMPEGVVEDWPDRPQRGLNLDIARKPFTAGWIEARLREMADLKMNQLGLHFSDDQGFRIESASHPEVVSRDHLSKREVERIVALARRLHIEVVPEIDSPGHLGAVLKAHPALGLRSATGRTVQGAVDIANPDAARIVDDLLREYADLFPGAYWHLGGDEYLALMAKNPEATYPGLAAAARAKYGAKGDIADLATGWLNDRAAALRPYGKKFKAWNDGYFKGTSVAPDPAREVEYWTGKELGARPPEEYLAEGRKTVNLNDEYLYYVLGEPNAFKYPTGRRIYQEWTPLVLRGTKPVANRYSDQVLGARFAVWCDRADAQTQDQVARGIRMPLRATAQKLWDPRTPGLEWEEFKELADKLE</sequence>
<evidence type="ECO:0000256" key="4">
    <source>
        <dbReference type="PIRSR" id="PIRSR625705-1"/>
    </source>
</evidence>
<evidence type="ECO:0000256" key="1">
    <source>
        <dbReference type="ARBA" id="ARBA00006285"/>
    </source>
</evidence>
<dbReference type="Pfam" id="PF02838">
    <property type="entry name" value="Glyco_hydro_20b"/>
    <property type="match status" value="1"/>
</dbReference>
<feature type="region of interest" description="Disordered" evidence="5">
    <location>
        <begin position="50"/>
        <end position="95"/>
    </location>
</feature>
<gene>
    <name evidence="9" type="ORF">OHV25_14700</name>
</gene>
<evidence type="ECO:0000259" key="8">
    <source>
        <dbReference type="Pfam" id="PF02838"/>
    </source>
</evidence>
<keyword evidence="6" id="KW-1133">Transmembrane helix</keyword>
<organism evidence="9">
    <name type="scientific">Streptomyces sp. NBC_00060</name>
    <dbReference type="NCBI Taxonomy" id="2975636"/>
    <lineage>
        <taxon>Bacteria</taxon>
        <taxon>Bacillati</taxon>
        <taxon>Actinomycetota</taxon>
        <taxon>Actinomycetes</taxon>
        <taxon>Kitasatosporales</taxon>
        <taxon>Streptomycetaceae</taxon>
        <taxon>Streptomyces</taxon>
    </lineage>
</organism>
<comment type="similarity">
    <text evidence="1">Belongs to the glycosyl hydrolase 20 family.</text>
</comment>
<dbReference type="GO" id="GO:0005975">
    <property type="term" value="P:carbohydrate metabolic process"/>
    <property type="evidence" value="ECO:0007669"/>
    <property type="project" value="InterPro"/>
</dbReference>
<dbReference type="Gene3D" id="3.30.379.10">
    <property type="entry name" value="Chitobiase/beta-hexosaminidase domain 2-like"/>
    <property type="match status" value="1"/>
</dbReference>
<name>A0AAU2H012_9ACTN</name>
<accession>A0AAU2H012</accession>
<dbReference type="CDD" id="cd06564">
    <property type="entry name" value="GH20_DspB_LnbB-like"/>
    <property type="match status" value="1"/>
</dbReference>
<proteinExistence type="inferred from homology"/>
<evidence type="ECO:0000259" key="7">
    <source>
        <dbReference type="Pfam" id="PF00728"/>
    </source>
</evidence>
<dbReference type="Gene3D" id="3.20.20.80">
    <property type="entry name" value="Glycosidases"/>
    <property type="match status" value="1"/>
</dbReference>
<dbReference type="InterPro" id="IPR017853">
    <property type="entry name" value="GH"/>
</dbReference>
<dbReference type="PRINTS" id="PR00738">
    <property type="entry name" value="GLHYDRLASE20"/>
</dbReference>
<keyword evidence="3" id="KW-0326">Glycosidase</keyword>
<protein>
    <submittedName>
        <fullName evidence="9">Family 20 glycosylhydrolase</fullName>
    </submittedName>
</protein>
<dbReference type="AlphaFoldDB" id="A0AAU2H012"/>
<dbReference type="InterPro" id="IPR015883">
    <property type="entry name" value="Glyco_hydro_20_cat"/>
</dbReference>
<evidence type="ECO:0000256" key="5">
    <source>
        <dbReference type="SAM" id="MobiDB-lite"/>
    </source>
</evidence>